<feature type="transmembrane region" description="Helical" evidence="1">
    <location>
        <begin position="47"/>
        <end position="71"/>
    </location>
</feature>
<dbReference type="Pfam" id="PF11141">
    <property type="entry name" value="DUF2914"/>
    <property type="match status" value="1"/>
</dbReference>
<dbReference type="Pfam" id="PF19346">
    <property type="entry name" value="DUF5924"/>
    <property type="match status" value="1"/>
</dbReference>
<dbReference type="OrthoDB" id="6934181at2"/>
<protein>
    <recommendedName>
        <fullName evidence="6">DUF2914 domain-containing protein</fullName>
    </recommendedName>
</protein>
<keyword evidence="1" id="KW-0472">Membrane</keyword>
<evidence type="ECO:0000259" key="3">
    <source>
        <dbReference type="Pfam" id="PF19346"/>
    </source>
</evidence>
<reference evidence="5" key="1">
    <citation type="submission" date="2016-10" db="EMBL/GenBank/DDBJ databases">
        <authorList>
            <person name="Varghese N."/>
            <person name="Submissions S."/>
        </authorList>
    </citation>
    <scope>NUCLEOTIDE SEQUENCE [LARGE SCALE GENOMIC DNA]</scope>
    <source>
        <strain evidence="5">DSM 23439</strain>
    </source>
</reference>
<evidence type="ECO:0000313" key="4">
    <source>
        <dbReference type="EMBL" id="SFC83337.1"/>
    </source>
</evidence>
<evidence type="ECO:0008006" key="6">
    <source>
        <dbReference type="Google" id="ProtNLM"/>
    </source>
</evidence>
<dbReference type="InterPro" id="IPR022606">
    <property type="entry name" value="DUF2914"/>
</dbReference>
<feature type="transmembrane region" description="Helical" evidence="1">
    <location>
        <begin position="116"/>
        <end position="134"/>
    </location>
</feature>
<dbReference type="EMBL" id="FOLY01000006">
    <property type="protein sequence ID" value="SFC83337.1"/>
    <property type="molecule type" value="Genomic_DNA"/>
</dbReference>
<dbReference type="InterPro" id="IPR045968">
    <property type="entry name" value="DUF5924"/>
</dbReference>
<keyword evidence="5" id="KW-1185">Reference proteome</keyword>
<dbReference type="Proteomes" id="UP000199046">
    <property type="component" value="Unassembled WGS sequence"/>
</dbReference>
<keyword evidence="1" id="KW-1133">Transmembrane helix</keyword>
<feature type="transmembrane region" description="Helical" evidence="1">
    <location>
        <begin position="146"/>
        <end position="165"/>
    </location>
</feature>
<organism evidence="4 5">
    <name type="scientific">Kushneria avicenniae</name>
    <dbReference type="NCBI Taxonomy" id="402385"/>
    <lineage>
        <taxon>Bacteria</taxon>
        <taxon>Pseudomonadati</taxon>
        <taxon>Pseudomonadota</taxon>
        <taxon>Gammaproteobacteria</taxon>
        <taxon>Oceanospirillales</taxon>
        <taxon>Halomonadaceae</taxon>
        <taxon>Kushneria</taxon>
    </lineage>
</organism>
<dbReference type="STRING" id="402385.SAMN05421848_2939"/>
<dbReference type="AlphaFoldDB" id="A0A1I1MD40"/>
<evidence type="ECO:0000313" key="5">
    <source>
        <dbReference type="Proteomes" id="UP000199046"/>
    </source>
</evidence>
<dbReference type="RefSeq" id="WP_090135492.1">
    <property type="nucleotide sequence ID" value="NZ_FOLY01000006.1"/>
</dbReference>
<evidence type="ECO:0000259" key="2">
    <source>
        <dbReference type="Pfam" id="PF11141"/>
    </source>
</evidence>
<gene>
    <name evidence="4" type="ORF">SAMN05421848_2939</name>
</gene>
<feature type="transmembrane region" description="Helical" evidence="1">
    <location>
        <begin position="171"/>
        <end position="191"/>
    </location>
</feature>
<feature type="domain" description="DUF2914" evidence="2">
    <location>
        <begin position="274"/>
        <end position="338"/>
    </location>
</feature>
<feature type="domain" description="DUF5924" evidence="3">
    <location>
        <begin position="10"/>
        <end position="262"/>
    </location>
</feature>
<accession>A0A1I1MD40</accession>
<name>A0A1I1MD40_9GAMM</name>
<feature type="transmembrane region" description="Helical" evidence="1">
    <location>
        <begin position="198"/>
        <end position="217"/>
    </location>
</feature>
<sequence length="367" mass="41644">MTDLPGFVPARLERLYHWLRRYYWLWPLISFGSGIFSFFLISRQQTLGAWLALALLLTWLLLSLESLWSWWHRHREHSSLPRLLATFCAQLTHQETLFFCLPFFLITTVWSSGQAIFTGLLVLCAVISIVDPLYFRIAEKRRWLYFSYHALCVFAVLLVVGPLLLRLSTGTSLLLAAIVFPLVALPSLISVLRPDRAWRWLALVMLAIGISGGAWAMRTFIPPATLWIDASALSPSFDTAARQPQGSMALTTDNLRARGLYAFTAVHAPLGLNEHIRHVWRHNGQVVDEIDLTIQGGRDQGYRAWSRKQHFGPNSEGAWQVDVVTDAGQRLGVIRFDVVDDANQARTADGRLERTPGIGWLRQDQKN</sequence>
<proteinExistence type="predicted"/>
<keyword evidence="1" id="KW-0812">Transmembrane</keyword>
<feature type="transmembrane region" description="Helical" evidence="1">
    <location>
        <begin position="21"/>
        <end position="41"/>
    </location>
</feature>
<evidence type="ECO:0000256" key="1">
    <source>
        <dbReference type="SAM" id="Phobius"/>
    </source>
</evidence>